<dbReference type="Pfam" id="PF02518">
    <property type="entry name" value="HATPase_c"/>
    <property type="match status" value="1"/>
</dbReference>
<dbReference type="Gene3D" id="3.30.565.10">
    <property type="entry name" value="Histidine kinase-like ATPase, C-terminal domain"/>
    <property type="match status" value="1"/>
</dbReference>
<dbReference type="SUPFAM" id="SSF55874">
    <property type="entry name" value="ATPase domain of HSP90 chaperone/DNA topoisomerase II/histidine kinase"/>
    <property type="match status" value="1"/>
</dbReference>
<dbReference type="PANTHER" id="PTHR45436:SF8">
    <property type="entry name" value="HISTIDINE KINASE"/>
    <property type="match status" value="1"/>
</dbReference>
<evidence type="ECO:0000259" key="14">
    <source>
        <dbReference type="PROSITE" id="PS50885"/>
    </source>
</evidence>
<dbReference type="Pfam" id="PF00672">
    <property type="entry name" value="HAMP"/>
    <property type="match status" value="1"/>
</dbReference>
<dbReference type="GO" id="GO:0016301">
    <property type="term" value="F:kinase activity"/>
    <property type="evidence" value="ECO:0007669"/>
    <property type="project" value="UniProtKB-KW"/>
</dbReference>
<keyword evidence="11" id="KW-0175">Coiled coil</keyword>
<gene>
    <name evidence="15" type="ORF">NK718_07260</name>
</gene>
<evidence type="ECO:0000256" key="1">
    <source>
        <dbReference type="ARBA" id="ARBA00000085"/>
    </source>
</evidence>
<dbReference type="InterPro" id="IPR036890">
    <property type="entry name" value="HATPase_C_sf"/>
</dbReference>
<name>A0ABT1L9Y7_9HYPH</name>
<dbReference type="SUPFAM" id="SSF158472">
    <property type="entry name" value="HAMP domain-like"/>
    <property type="match status" value="1"/>
</dbReference>
<keyword evidence="9" id="KW-0902">Two-component regulatory system</keyword>
<dbReference type="InterPro" id="IPR003660">
    <property type="entry name" value="HAMP_dom"/>
</dbReference>
<dbReference type="InterPro" id="IPR050428">
    <property type="entry name" value="TCS_sensor_his_kinase"/>
</dbReference>
<dbReference type="EMBL" id="JANCLU010000005">
    <property type="protein sequence ID" value="MCP8938309.1"/>
    <property type="molecule type" value="Genomic_DNA"/>
</dbReference>
<proteinExistence type="predicted"/>
<feature type="transmembrane region" description="Helical" evidence="12">
    <location>
        <begin position="12"/>
        <end position="35"/>
    </location>
</feature>
<evidence type="ECO:0000256" key="9">
    <source>
        <dbReference type="ARBA" id="ARBA00023012"/>
    </source>
</evidence>
<dbReference type="CDD" id="cd00082">
    <property type="entry name" value="HisKA"/>
    <property type="match status" value="1"/>
</dbReference>
<keyword evidence="7 15" id="KW-0418">Kinase</keyword>
<dbReference type="InterPro" id="IPR003594">
    <property type="entry name" value="HATPase_dom"/>
</dbReference>
<evidence type="ECO:0000256" key="3">
    <source>
        <dbReference type="ARBA" id="ARBA00012438"/>
    </source>
</evidence>
<dbReference type="RefSeq" id="WP_254740093.1">
    <property type="nucleotide sequence ID" value="NZ_JANCLU010000005.1"/>
</dbReference>
<evidence type="ECO:0000256" key="7">
    <source>
        <dbReference type="ARBA" id="ARBA00022777"/>
    </source>
</evidence>
<evidence type="ECO:0000256" key="6">
    <source>
        <dbReference type="ARBA" id="ARBA00022692"/>
    </source>
</evidence>
<dbReference type="Proteomes" id="UP001205890">
    <property type="component" value="Unassembled WGS sequence"/>
</dbReference>
<dbReference type="SMART" id="SM00304">
    <property type="entry name" value="HAMP"/>
    <property type="match status" value="1"/>
</dbReference>
<dbReference type="Gene3D" id="1.10.287.130">
    <property type="match status" value="1"/>
</dbReference>
<dbReference type="PRINTS" id="PR00344">
    <property type="entry name" value="BCTRLSENSOR"/>
</dbReference>
<keyword evidence="6 12" id="KW-0812">Transmembrane</keyword>
<evidence type="ECO:0000256" key="4">
    <source>
        <dbReference type="ARBA" id="ARBA00022553"/>
    </source>
</evidence>
<evidence type="ECO:0000256" key="5">
    <source>
        <dbReference type="ARBA" id="ARBA00022679"/>
    </source>
</evidence>
<keyword evidence="8 12" id="KW-1133">Transmembrane helix</keyword>
<feature type="coiled-coil region" evidence="11">
    <location>
        <begin position="210"/>
        <end position="237"/>
    </location>
</feature>
<dbReference type="EC" id="2.7.13.3" evidence="3"/>
<dbReference type="CDD" id="cd06225">
    <property type="entry name" value="HAMP"/>
    <property type="match status" value="1"/>
</dbReference>
<protein>
    <recommendedName>
        <fullName evidence="3">histidine kinase</fullName>
        <ecNumber evidence="3">2.7.13.3</ecNumber>
    </recommendedName>
</protein>
<organism evidence="15 16">
    <name type="scientific">Alsobacter ponti</name>
    <dbReference type="NCBI Taxonomy" id="2962936"/>
    <lineage>
        <taxon>Bacteria</taxon>
        <taxon>Pseudomonadati</taxon>
        <taxon>Pseudomonadota</taxon>
        <taxon>Alphaproteobacteria</taxon>
        <taxon>Hyphomicrobiales</taxon>
        <taxon>Alsobacteraceae</taxon>
        <taxon>Alsobacter</taxon>
    </lineage>
</organism>
<dbReference type="SMART" id="SM00387">
    <property type="entry name" value="HATPase_c"/>
    <property type="match status" value="1"/>
</dbReference>
<evidence type="ECO:0000313" key="15">
    <source>
        <dbReference type="EMBL" id="MCP8938309.1"/>
    </source>
</evidence>
<evidence type="ECO:0000259" key="13">
    <source>
        <dbReference type="PROSITE" id="PS50109"/>
    </source>
</evidence>
<comment type="caution">
    <text evidence="15">The sequence shown here is derived from an EMBL/GenBank/DDBJ whole genome shotgun (WGS) entry which is preliminary data.</text>
</comment>
<dbReference type="InterPro" id="IPR004358">
    <property type="entry name" value="Sig_transdc_His_kin-like_C"/>
</dbReference>
<comment type="catalytic activity">
    <reaction evidence="1">
        <text>ATP + protein L-histidine = ADP + protein N-phospho-L-histidine.</text>
        <dbReference type="EC" id="2.7.13.3"/>
    </reaction>
</comment>
<comment type="subcellular location">
    <subcellularLocation>
        <location evidence="2">Membrane</location>
    </subcellularLocation>
</comment>
<reference evidence="15 16" key="1">
    <citation type="submission" date="2022-07" db="EMBL/GenBank/DDBJ databases">
        <authorList>
            <person name="Li W.-J."/>
            <person name="Deng Q.-Q."/>
        </authorList>
    </citation>
    <scope>NUCLEOTIDE SEQUENCE [LARGE SCALE GENOMIC DNA]</scope>
    <source>
        <strain evidence="15 16">SYSU M60028</strain>
    </source>
</reference>
<dbReference type="InterPro" id="IPR036097">
    <property type="entry name" value="HisK_dim/P_sf"/>
</dbReference>
<dbReference type="SUPFAM" id="SSF47384">
    <property type="entry name" value="Homodimeric domain of signal transducing histidine kinase"/>
    <property type="match status" value="1"/>
</dbReference>
<keyword evidence="4" id="KW-0597">Phosphoprotein</keyword>
<accession>A0ABT1L9Y7</accession>
<evidence type="ECO:0000256" key="12">
    <source>
        <dbReference type="SAM" id="Phobius"/>
    </source>
</evidence>
<evidence type="ECO:0000256" key="2">
    <source>
        <dbReference type="ARBA" id="ARBA00004370"/>
    </source>
</evidence>
<dbReference type="PANTHER" id="PTHR45436">
    <property type="entry name" value="SENSOR HISTIDINE KINASE YKOH"/>
    <property type="match status" value="1"/>
</dbReference>
<dbReference type="PROSITE" id="PS50885">
    <property type="entry name" value="HAMP"/>
    <property type="match status" value="1"/>
</dbReference>
<evidence type="ECO:0000313" key="16">
    <source>
        <dbReference type="Proteomes" id="UP001205890"/>
    </source>
</evidence>
<keyword evidence="10 12" id="KW-0472">Membrane</keyword>
<evidence type="ECO:0000256" key="8">
    <source>
        <dbReference type="ARBA" id="ARBA00022989"/>
    </source>
</evidence>
<feature type="transmembrane region" description="Helical" evidence="12">
    <location>
        <begin position="162"/>
        <end position="187"/>
    </location>
</feature>
<keyword evidence="5" id="KW-0808">Transferase</keyword>
<dbReference type="InterPro" id="IPR005467">
    <property type="entry name" value="His_kinase_dom"/>
</dbReference>
<evidence type="ECO:0000256" key="11">
    <source>
        <dbReference type="SAM" id="Coils"/>
    </source>
</evidence>
<feature type="domain" description="HAMP" evidence="14">
    <location>
        <begin position="183"/>
        <end position="236"/>
    </location>
</feature>
<evidence type="ECO:0000256" key="10">
    <source>
        <dbReference type="ARBA" id="ARBA00023136"/>
    </source>
</evidence>
<dbReference type="InterPro" id="IPR003661">
    <property type="entry name" value="HisK_dim/P_dom"/>
</dbReference>
<sequence length="461" mass="49309">MTGPRFVRTEAFRLGVLFALIFLVAGTLLFALVFWRVSGFTLDQARAVVDSDVEVLLAEGDKSGAAWLAQAVDERASKAESNSSFYLLQAPNGARRAGNLQPLPAVDGAGQMRVRSYDEARRAPGPETQAWVRSVTRPDGTLLAVGRDLGDLDELNRRLWRAFVAAALGAAVLAIAGGALVGMGFVARLETIARTSETIMAGDLGQRIPVRGANDEIDRLSATLNRMLDRIQTLMETTRQVSNDIAHDLRTPLARLRQKLEGVTLRPADADALRATVADAISDVDDILDTFSALLRIAEIEVAGQRAGLRPVDLSRLFLDLAETYEAVAEDAGDRLTAEVAPGVTVEGDESLLTQLLANLVENAIRHCPPGARIAMTLRREPGAAVGEVRDDGPGIPQAERANVFKRFYRLERSRTTAGSGLGLSLVAAIAQIHGASVTVGDAAPGTLVTLRFPLPPERGS</sequence>
<keyword evidence="16" id="KW-1185">Reference proteome</keyword>
<dbReference type="PROSITE" id="PS50109">
    <property type="entry name" value="HIS_KIN"/>
    <property type="match status" value="1"/>
</dbReference>
<feature type="domain" description="Histidine kinase" evidence="13">
    <location>
        <begin position="244"/>
        <end position="457"/>
    </location>
</feature>